<gene>
    <name evidence="1" type="ORF">FWK35_00007947</name>
</gene>
<organism evidence="1 2">
    <name type="scientific">Aphis craccivora</name>
    <name type="common">Cowpea aphid</name>
    <dbReference type="NCBI Taxonomy" id="307492"/>
    <lineage>
        <taxon>Eukaryota</taxon>
        <taxon>Metazoa</taxon>
        <taxon>Ecdysozoa</taxon>
        <taxon>Arthropoda</taxon>
        <taxon>Hexapoda</taxon>
        <taxon>Insecta</taxon>
        <taxon>Pterygota</taxon>
        <taxon>Neoptera</taxon>
        <taxon>Paraneoptera</taxon>
        <taxon>Hemiptera</taxon>
        <taxon>Sternorrhyncha</taxon>
        <taxon>Aphidomorpha</taxon>
        <taxon>Aphidoidea</taxon>
        <taxon>Aphididae</taxon>
        <taxon>Aphidini</taxon>
        <taxon>Aphis</taxon>
        <taxon>Aphis</taxon>
    </lineage>
</organism>
<sequence>MEILNDIEAACVIFALYEEHELKKKEKNKVKRRHWVHPLNLKRPENGQFQVTFMTLRSYPEEFFKYYRMSITSFDELISLIGPKLSKQQTGLRVPISPEERLTVTLR</sequence>
<dbReference type="AlphaFoldDB" id="A0A6G0ZNT0"/>
<evidence type="ECO:0000313" key="1">
    <source>
        <dbReference type="EMBL" id="KAF0772889.1"/>
    </source>
</evidence>
<dbReference type="Proteomes" id="UP000478052">
    <property type="component" value="Unassembled WGS sequence"/>
</dbReference>
<dbReference type="OrthoDB" id="6576521at2759"/>
<evidence type="ECO:0000313" key="2">
    <source>
        <dbReference type="Proteomes" id="UP000478052"/>
    </source>
</evidence>
<reference evidence="1 2" key="1">
    <citation type="submission" date="2019-08" db="EMBL/GenBank/DDBJ databases">
        <title>Whole genome of Aphis craccivora.</title>
        <authorList>
            <person name="Voronova N.V."/>
            <person name="Shulinski R.S."/>
            <person name="Bandarenka Y.V."/>
            <person name="Zhorov D.G."/>
            <person name="Warner D."/>
        </authorList>
    </citation>
    <scope>NUCLEOTIDE SEQUENCE [LARGE SCALE GENOMIC DNA]</scope>
    <source>
        <strain evidence="1">180601</strain>
        <tissue evidence="1">Whole Body</tissue>
    </source>
</reference>
<comment type="caution">
    <text evidence="1">The sequence shown here is derived from an EMBL/GenBank/DDBJ whole genome shotgun (WGS) entry which is preliminary data.</text>
</comment>
<proteinExistence type="predicted"/>
<dbReference type="EMBL" id="VUJU01000121">
    <property type="protein sequence ID" value="KAF0772889.1"/>
    <property type="molecule type" value="Genomic_DNA"/>
</dbReference>
<keyword evidence="2" id="KW-1185">Reference proteome</keyword>
<name>A0A6G0ZNT0_APHCR</name>
<protein>
    <submittedName>
        <fullName evidence="1">Protein ANTAGONIST OF LIKE HETEROCHROMATIN PROTEIN 1-like</fullName>
    </submittedName>
</protein>
<accession>A0A6G0ZNT0</accession>